<dbReference type="Proteomes" id="UP001548713">
    <property type="component" value="Unassembled WGS sequence"/>
</dbReference>
<feature type="transmembrane region" description="Helical" evidence="1">
    <location>
        <begin position="12"/>
        <end position="32"/>
    </location>
</feature>
<reference evidence="2 3" key="1">
    <citation type="submission" date="2024-07" db="EMBL/GenBank/DDBJ databases">
        <title>Novosphingobium kalidii RD2P27.</title>
        <authorList>
            <person name="Sun J.-Q."/>
        </authorList>
    </citation>
    <scope>NUCLEOTIDE SEQUENCE [LARGE SCALE GENOMIC DNA]</scope>
    <source>
        <strain evidence="2 3">RD2P27</strain>
    </source>
</reference>
<keyword evidence="1" id="KW-0812">Transmembrane</keyword>
<proteinExistence type="predicted"/>
<name>A0ABV2D169_9SPHN</name>
<dbReference type="EMBL" id="JBEWLY010000013">
    <property type="protein sequence ID" value="MET1755600.1"/>
    <property type="molecule type" value="Genomic_DNA"/>
</dbReference>
<keyword evidence="3" id="KW-1185">Reference proteome</keyword>
<keyword evidence="1" id="KW-0472">Membrane</keyword>
<sequence length="72" mass="7952">MSDDPARARFFTINAVRIAGVACVVLGMLIATQRASVFGWGPVWFGYLLIANGLVDVFVIPAMLVRKWRTPK</sequence>
<evidence type="ECO:0000256" key="1">
    <source>
        <dbReference type="SAM" id="Phobius"/>
    </source>
</evidence>
<feature type="transmembrane region" description="Helical" evidence="1">
    <location>
        <begin position="44"/>
        <end position="65"/>
    </location>
</feature>
<protein>
    <recommendedName>
        <fullName evidence="4">DUF2892 domain-containing protein</fullName>
    </recommendedName>
</protein>
<evidence type="ECO:0000313" key="3">
    <source>
        <dbReference type="Proteomes" id="UP001548713"/>
    </source>
</evidence>
<comment type="caution">
    <text evidence="2">The sequence shown here is derived from an EMBL/GenBank/DDBJ whole genome shotgun (WGS) entry which is preliminary data.</text>
</comment>
<keyword evidence="1" id="KW-1133">Transmembrane helix</keyword>
<evidence type="ECO:0000313" key="2">
    <source>
        <dbReference type="EMBL" id="MET1755600.1"/>
    </source>
</evidence>
<accession>A0ABV2D169</accession>
<gene>
    <name evidence="2" type="ORF">ABVV53_09040</name>
</gene>
<evidence type="ECO:0008006" key="4">
    <source>
        <dbReference type="Google" id="ProtNLM"/>
    </source>
</evidence>
<dbReference type="RefSeq" id="WP_353984047.1">
    <property type="nucleotide sequence ID" value="NZ_JBEWLY010000013.1"/>
</dbReference>
<organism evidence="2 3">
    <name type="scientific">Novosphingobium kalidii</name>
    <dbReference type="NCBI Taxonomy" id="3230299"/>
    <lineage>
        <taxon>Bacteria</taxon>
        <taxon>Pseudomonadati</taxon>
        <taxon>Pseudomonadota</taxon>
        <taxon>Alphaproteobacteria</taxon>
        <taxon>Sphingomonadales</taxon>
        <taxon>Sphingomonadaceae</taxon>
        <taxon>Novosphingobium</taxon>
    </lineage>
</organism>